<evidence type="ECO:0000313" key="1">
    <source>
        <dbReference type="EMBL" id="KAL2798530.1"/>
    </source>
</evidence>
<name>A0ABR4GHJ0_9EURO</name>
<reference evidence="1 2" key="1">
    <citation type="submission" date="2024-07" db="EMBL/GenBank/DDBJ databases">
        <title>Section-level genome sequencing and comparative genomics of Aspergillus sections Usti and Cavernicolus.</title>
        <authorList>
            <consortium name="Lawrence Berkeley National Laboratory"/>
            <person name="Nybo J.L."/>
            <person name="Vesth T.C."/>
            <person name="Theobald S."/>
            <person name="Frisvad J.C."/>
            <person name="Larsen T.O."/>
            <person name="Kjaerboelling I."/>
            <person name="Rothschild-Mancinelli K."/>
            <person name="Lyhne E.K."/>
            <person name="Kogle M.E."/>
            <person name="Barry K."/>
            <person name="Clum A."/>
            <person name="Na H."/>
            <person name="Ledsgaard L."/>
            <person name="Lin J."/>
            <person name="Lipzen A."/>
            <person name="Kuo A."/>
            <person name="Riley R."/>
            <person name="Mondo S."/>
            <person name="Labutti K."/>
            <person name="Haridas S."/>
            <person name="Pangalinan J."/>
            <person name="Salamov A.A."/>
            <person name="Simmons B.A."/>
            <person name="Magnuson J.K."/>
            <person name="Chen J."/>
            <person name="Drula E."/>
            <person name="Henrissat B."/>
            <person name="Wiebenga A."/>
            <person name="Lubbers R.J."/>
            <person name="Gomes A.C."/>
            <person name="Makela M.R."/>
            <person name="Stajich J."/>
            <person name="Grigoriev I.V."/>
            <person name="Mortensen U.H."/>
            <person name="De Vries R.P."/>
            <person name="Baker S.E."/>
            <person name="Andersen M.R."/>
        </authorList>
    </citation>
    <scope>NUCLEOTIDE SEQUENCE [LARGE SCALE GENOMIC DNA]</scope>
    <source>
        <strain evidence="1 2">CBS 209.92</strain>
    </source>
</reference>
<dbReference type="Proteomes" id="UP001610563">
    <property type="component" value="Unassembled WGS sequence"/>
</dbReference>
<keyword evidence="2" id="KW-1185">Reference proteome</keyword>
<sequence>MGGTAALVYLYYGPQGYDFAIFRINDHFAIDHVYKITTEIKHISFFTIFQFVVVYPSKRIIISTPSLESSHQPTIRSITLSPPPSTCAAVIVTRRLYPLLSILLSSADTTPSTFRPWIDDTTTDRQCKVKWCESLSASDPSGVPACCSLAPCFESHSMRDAFDSSRRPSRFPVWRVFSQARTNQLVRAKTMGWGGGAISYTPYWPEASLFLNSTVHRIAVRARLTPFSLCDGLDSKPMSQNTRTNVSPIWLAGSRTAVDSPQTFPRTCMG</sequence>
<comment type="caution">
    <text evidence="1">The sequence shown here is derived from an EMBL/GenBank/DDBJ whole genome shotgun (WGS) entry which is preliminary data.</text>
</comment>
<proteinExistence type="predicted"/>
<organism evidence="1 2">
    <name type="scientific">Aspergillus keveii</name>
    <dbReference type="NCBI Taxonomy" id="714993"/>
    <lineage>
        <taxon>Eukaryota</taxon>
        <taxon>Fungi</taxon>
        <taxon>Dikarya</taxon>
        <taxon>Ascomycota</taxon>
        <taxon>Pezizomycotina</taxon>
        <taxon>Eurotiomycetes</taxon>
        <taxon>Eurotiomycetidae</taxon>
        <taxon>Eurotiales</taxon>
        <taxon>Aspergillaceae</taxon>
        <taxon>Aspergillus</taxon>
        <taxon>Aspergillus subgen. Nidulantes</taxon>
    </lineage>
</organism>
<protein>
    <submittedName>
        <fullName evidence="1">Uncharacterized protein</fullName>
    </submittedName>
</protein>
<accession>A0ABR4GHJ0</accession>
<dbReference type="EMBL" id="JBFTWV010000012">
    <property type="protein sequence ID" value="KAL2798530.1"/>
    <property type="molecule type" value="Genomic_DNA"/>
</dbReference>
<evidence type="ECO:0000313" key="2">
    <source>
        <dbReference type="Proteomes" id="UP001610563"/>
    </source>
</evidence>
<gene>
    <name evidence="1" type="ORF">BJX66DRAFT_33989</name>
</gene>